<protein>
    <submittedName>
        <fullName evidence="1">Uncharacterized protein</fullName>
    </submittedName>
</protein>
<dbReference type="EMBL" id="GBXM01047274">
    <property type="protein sequence ID" value="JAH61303.1"/>
    <property type="molecule type" value="Transcribed_RNA"/>
</dbReference>
<proteinExistence type="predicted"/>
<name>A0A0E9U8P2_ANGAN</name>
<sequence length="29" mass="3555">MLWYVIHSVNFHTISCFYSLVFHPDLEKQ</sequence>
<organism evidence="1">
    <name type="scientific">Anguilla anguilla</name>
    <name type="common">European freshwater eel</name>
    <name type="synonym">Muraena anguilla</name>
    <dbReference type="NCBI Taxonomy" id="7936"/>
    <lineage>
        <taxon>Eukaryota</taxon>
        <taxon>Metazoa</taxon>
        <taxon>Chordata</taxon>
        <taxon>Craniata</taxon>
        <taxon>Vertebrata</taxon>
        <taxon>Euteleostomi</taxon>
        <taxon>Actinopterygii</taxon>
        <taxon>Neopterygii</taxon>
        <taxon>Teleostei</taxon>
        <taxon>Anguilliformes</taxon>
        <taxon>Anguillidae</taxon>
        <taxon>Anguilla</taxon>
    </lineage>
</organism>
<accession>A0A0E9U8P2</accession>
<evidence type="ECO:0000313" key="1">
    <source>
        <dbReference type="EMBL" id="JAH61303.1"/>
    </source>
</evidence>
<reference evidence="1" key="2">
    <citation type="journal article" date="2015" name="Fish Shellfish Immunol.">
        <title>Early steps in the European eel (Anguilla anguilla)-Vibrio vulnificus interaction in the gills: Role of the RtxA13 toxin.</title>
        <authorList>
            <person name="Callol A."/>
            <person name="Pajuelo D."/>
            <person name="Ebbesson L."/>
            <person name="Teles M."/>
            <person name="MacKenzie S."/>
            <person name="Amaro C."/>
        </authorList>
    </citation>
    <scope>NUCLEOTIDE SEQUENCE</scope>
</reference>
<reference evidence="1" key="1">
    <citation type="submission" date="2014-11" db="EMBL/GenBank/DDBJ databases">
        <authorList>
            <person name="Amaro Gonzalez C."/>
        </authorList>
    </citation>
    <scope>NUCLEOTIDE SEQUENCE</scope>
</reference>
<dbReference type="AlphaFoldDB" id="A0A0E9U8P2"/>